<protein>
    <recommendedName>
        <fullName evidence="2 7">peptidylprolyl isomerase</fullName>
        <ecNumber evidence="2 7">5.2.1.8</ecNumber>
    </recommendedName>
</protein>
<dbReference type="RefSeq" id="XP_009164847.1">
    <property type="nucleotide sequence ID" value="XM_009166583.1"/>
</dbReference>
<dbReference type="InterPro" id="IPR043502">
    <property type="entry name" value="DNA/RNA_pol_sf"/>
</dbReference>
<evidence type="ECO:0000256" key="8">
    <source>
        <dbReference type="PROSITE-ProRule" id="PRU00339"/>
    </source>
</evidence>
<dbReference type="CTD" id="20316557"/>
<feature type="region of interest" description="Disordered" evidence="9">
    <location>
        <begin position="750"/>
        <end position="769"/>
    </location>
</feature>
<dbReference type="Gene3D" id="3.10.50.40">
    <property type="match status" value="1"/>
</dbReference>
<feature type="domain" description="PPIase FKBP-type" evidence="10">
    <location>
        <begin position="387"/>
        <end position="456"/>
    </location>
</feature>
<keyword evidence="3" id="KW-0677">Repeat</keyword>
<reference evidence="11 12" key="1">
    <citation type="submission" date="2013-11" db="EMBL/GenBank/DDBJ databases">
        <title>Opisthorchis viverrini - life in the bile duct.</title>
        <authorList>
            <person name="Young N.D."/>
            <person name="Nagarajan N."/>
            <person name="Lin S.J."/>
            <person name="Korhonen P.K."/>
            <person name="Jex A.R."/>
            <person name="Hall R.S."/>
            <person name="Safavi-Hemami H."/>
            <person name="Kaewkong W."/>
            <person name="Bertrand D."/>
            <person name="Gao S."/>
            <person name="Seet Q."/>
            <person name="Wongkham S."/>
            <person name="Teh B.T."/>
            <person name="Wongkham C."/>
            <person name="Intapan P.M."/>
            <person name="Maleewong W."/>
            <person name="Yang X."/>
            <person name="Hu M."/>
            <person name="Wang Z."/>
            <person name="Hofmann A."/>
            <person name="Sternberg P.W."/>
            <person name="Tan P."/>
            <person name="Wang J."/>
            <person name="Gasser R.B."/>
        </authorList>
    </citation>
    <scope>NUCLEOTIDE SEQUENCE [LARGE SCALE GENOMIC DNA]</scope>
</reference>
<comment type="catalytic activity">
    <reaction evidence="1 7">
        <text>[protein]-peptidylproline (omega=180) = [protein]-peptidylproline (omega=0)</text>
        <dbReference type="Rhea" id="RHEA:16237"/>
        <dbReference type="Rhea" id="RHEA-COMP:10747"/>
        <dbReference type="Rhea" id="RHEA-COMP:10748"/>
        <dbReference type="ChEBI" id="CHEBI:83833"/>
        <dbReference type="ChEBI" id="CHEBI:83834"/>
        <dbReference type="EC" id="5.2.1.8"/>
    </reaction>
</comment>
<dbReference type="Proteomes" id="UP000054324">
    <property type="component" value="Unassembled WGS sequence"/>
</dbReference>
<evidence type="ECO:0000256" key="9">
    <source>
        <dbReference type="SAM" id="MobiDB-lite"/>
    </source>
</evidence>
<evidence type="ECO:0000313" key="12">
    <source>
        <dbReference type="Proteomes" id="UP000054324"/>
    </source>
</evidence>
<dbReference type="InterPro" id="IPR011990">
    <property type="entry name" value="TPR-like_helical_dom_sf"/>
</dbReference>
<dbReference type="Gene3D" id="3.10.10.10">
    <property type="entry name" value="HIV Type 1 Reverse Transcriptase, subunit A, domain 1"/>
    <property type="match status" value="1"/>
</dbReference>
<dbReference type="InterPro" id="IPR021109">
    <property type="entry name" value="Peptidase_aspartic_dom_sf"/>
</dbReference>
<dbReference type="InterPro" id="IPR019734">
    <property type="entry name" value="TPR_rpt"/>
</dbReference>
<evidence type="ECO:0000256" key="3">
    <source>
        <dbReference type="ARBA" id="ARBA00022737"/>
    </source>
</evidence>
<dbReference type="Gene3D" id="1.25.40.10">
    <property type="entry name" value="Tetratricopeptide repeat domain"/>
    <property type="match status" value="1"/>
</dbReference>
<dbReference type="SUPFAM" id="SSF56672">
    <property type="entry name" value="DNA/RNA polymerases"/>
    <property type="match status" value="1"/>
</dbReference>
<dbReference type="InterPro" id="IPR046357">
    <property type="entry name" value="PPIase_dom_sf"/>
</dbReference>
<dbReference type="KEGG" id="ovi:T265_02369"/>
<dbReference type="STRING" id="6198.A0A074ZVH2"/>
<organism evidence="11 12">
    <name type="scientific">Opisthorchis viverrini</name>
    <name type="common">Southeast Asian liver fluke</name>
    <dbReference type="NCBI Taxonomy" id="6198"/>
    <lineage>
        <taxon>Eukaryota</taxon>
        <taxon>Metazoa</taxon>
        <taxon>Spiralia</taxon>
        <taxon>Lophotrochozoa</taxon>
        <taxon>Platyhelminthes</taxon>
        <taxon>Trematoda</taxon>
        <taxon>Digenea</taxon>
        <taxon>Opisthorchiida</taxon>
        <taxon>Opisthorchiata</taxon>
        <taxon>Opisthorchiidae</taxon>
        <taxon>Opisthorchis</taxon>
    </lineage>
</organism>
<evidence type="ECO:0000256" key="1">
    <source>
        <dbReference type="ARBA" id="ARBA00000971"/>
    </source>
</evidence>
<dbReference type="Pfam" id="PF00078">
    <property type="entry name" value="RVT_1"/>
    <property type="match status" value="1"/>
</dbReference>
<evidence type="ECO:0000256" key="4">
    <source>
        <dbReference type="ARBA" id="ARBA00022803"/>
    </source>
</evidence>
<dbReference type="SMART" id="SM00028">
    <property type="entry name" value="TPR"/>
    <property type="match status" value="2"/>
</dbReference>
<dbReference type="GO" id="GO:0003755">
    <property type="term" value="F:peptidyl-prolyl cis-trans isomerase activity"/>
    <property type="evidence" value="ECO:0007669"/>
    <property type="project" value="UniProtKB-KW"/>
</dbReference>
<evidence type="ECO:0000259" key="10">
    <source>
        <dbReference type="PROSITE" id="PS50059"/>
    </source>
</evidence>
<sequence length="769" mass="85247">MLICASGQKHDFIVDTGSVESIIPQSVLTELYPSAVIVPTDVNIRGITGHSVPSVGRRTIPVSLPQNTSIDCNFLVPASGPSIVGLKVLRSLQTSIILLPSVNGNELKQLISKCSKPTNGMKSPKVRLEFTGMSIFLKRRIIRFSLRQPVRQSLNLMCAKGILTPVESSNWATPIVTPLKADGITPRIYGDYRLTLNTRLLQRTYTTEEPEDVLYRSSGASVVSKIDLKYAYPQIPLDEASSNPTVINAPFGLFQYTFLPFGLNVSPAAFQQVMNTIAKDLVGIETNQDGVIVHAADKTTQDVRLLALLRRFSESNVAIHRDKCIFGVPSFSCLGYIMDGRGFKPETKRLSTSAYLESFEDLTFNKDRGILKKVIKEGSRDIKPCPEDTVVVHYVGTYFGGEQHGEQFDSSRAREKEFEFTIGKGEVIKAWDVGVATMKVGEVCELIAAPEYGYNDGKTMKFEIELFDTKGMDVSTKKDGSVRKSVLDKGRDLLTPTVGLDADISYRTFGGPDSQDFRDVSYIVGDPATNAIPECVDLAVRHMHTGERSLVRRAGLSEAPAGDVANAMEQAYEVRLRTFEKAKRLQSLTTFTEQISYAETLKSKANDYLKISKFDLALSLYERLHDDLQYIIPNGVEEHKILDGVITAVRLNMALVYLRLRDANNCSDKCNKILETDPSNEKALFRLGQACLLRKDHEDAAVHFRRIVQTNPNNTAAAQQLRVCEEAINLAKEKERKMFRGVYERFKETGLGAPGSADTSTTDMEKSAA</sequence>
<evidence type="ECO:0000256" key="7">
    <source>
        <dbReference type="PROSITE-ProRule" id="PRU00277"/>
    </source>
</evidence>
<evidence type="ECO:0000313" key="11">
    <source>
        <dbReference type="EMBL" id="KER31468.1"/>
    </source>
</evidence>
<dbReference type="Pfam" id="PF00254">
    <property type="entry name" value="FKBP_C"/>
    <property type="match status" value="1"/>
</dbReference>
<keyword evidence="4 8" id="KW-0802">TPR repeat</keyword>
<keyword evidence="6 7" id="KW-0413">Isomerase</keyword>
<dbReference type="SUPFAM" id="SSF50630">
    <property type="entry name" value="Acid proteases"/>
    <property type="match status" value="1"/>
</dbReference>
<dbReference type="GeneID" id="20316557"/>
<proteinExistence type="predicted"/>
<dbReference type="PROSITE" id="PS50059">
    <property type="entry name" value="FKBP_PPIASE"/>
    <property type="match status" value="1"/>
</dbReference>
<dbReference type="OrthoDB" id="433738at2759"/>
<keyword evidence="5 7" id="KW-0697">Rotamase</keyword>
<keyword evidence="12" id="KW-1185">Reference proteome</keyword>
<dbReference type="SUPFAM" id="SSF54534">
    <property type="entry name" value="FKBP-like"/>
    <property type="match status" value="1"/>
</dbReference>
<dbReference type="PANTHER" id="PTHR46512">
    <property type="entry name" value="PEPTIDYLPROLYL ISOMERASE"/>
    <property type="match status" value="1"/>
</dbReference>
<evidence type="ECO:0000256" key="5">
    <source>
        <dbReference type="ARBA" id="ARBA00023110"/>
    </source>
</evidence>
<dbReference type="AlphaFoldDB" id="A0A074ZVH2"/>
<name>A0A074ZVH2_OPIVI</name>
<dbReference type="Gene3D" id="3.30.70.270">
    <property type="match status" value="1"/>
</dbReference>
<dbReference type="EMBL" id="KL596646">
    <property type="protein sequence ID" value="KER31468.1"/>
    <property type="molecule type" value="Genomic_DNA"/>
</dbReference>
<dbReference type="CDD" id="cd01647">
    <property type="entry name" value="RT_LTR"/>
    <property type="match status" value="1"/>
</dbReference>
<evidence type="ECO:0000256" key="6">
    <source>
        <dbReference type="ARBA" id="ARBA00023235"/>
    </source>
</evidence>
<gene>
    <name evidence="11" type="ORF">T265_02369</name>
</gene>
<dbReference type="PROSITE" id="PS50005">
    <property type="entry name" value="TPR"/>
    <property type="match status" value="1"/>
</dbReference>
<dbReference type="PANTHER" id="PTHR46512:SF9">
    <property type="entry name" value="PEPTIDYLPROLYL ISOMERASE"/>
    <property type="match status" value="1"/>
</dbReference>
<dbReference type="SUPFAM" id="SSF48452">
    <property type="entry name" value="TPR-like"/>
    <property type="match status" value="1"/>
</dbReference>
<dbReference type="InterPro" id="IPR050754">
    <property type="entry name" value="FKBP4/5/8-like"/>
</dbReference>
<evidence type="ECO:0000256" key="2">
    <source>
        <dbReference type="ARBA" id="ARBA00013194"/>
    </source>
</evidence>
<dbReference type="InterPro" id="IPR000477">
    <property type="entry name" value="RT_dom"/>
</dbReference>
<feature type="repeat" description="TPR" evidence="8">
    <location>
        <begin position="681"/>
        <end position="714"/>
    </location>
</feature>
<dbReference type="InterPro" id="IPR043128">
    <property type="entry name" value="Rev_trsase/Diguanyl_cyclase"/>
</dbReference>
<dbReference type="EC" id="5.2.1.8" evidence="2 7"/>
<accession>A0A074ZVH2</accession>
<dbReference type="InterPro" id="IPR001179">
    <property type="entry name" value="PPIase_FKBP_dom"/>
</dbReference>